<evidence type="ECO:0000313" key="2">
    <source>
        <dbReference type="EMBL" id="KEF39648.1"/>
    </source>
</evidence>
<evidence type="ECO:0000313" key="3">
    <source>
        <dbReference type="Proteomes" id="UP000027936"/>
    </source>
</evidence>
<protein>
    <submittedName>
        <fullName evidence="2">Uncharacterized protein</fullName>
    </submittedName>
</protein>
<dbReference type="OrthoDB" id="1677987at2"/>
<organism evidence="2 3">
    <name type="scientific">Schinkia azotoformans MEV2011</name>
    <dbReference type="NCBI Taxonomy" id="1348973"/>
    <lineage>
        <taxon>Bacteria</taxon>
        <taxon>Bacillati</taxon>
        <taxon>Bacillota</taxon>
        <taxon>Bacilli</taxon>
        <taxon>Bacillales</taxon>
        <taxon>Bacillaceae</taxon>
        <taxon>Calidifontibacillus/Schinkia group</taxon>
        <taxon>Schinkia</taxon>
    </lineage>
</organism>
<dbReference type="Proteomes" id="UP000027936">
    <property type="component" value="Unassembled WGS sequence"/>
</dbReference>
<comment type="caution">
    <text evidence="2">The sequence shown here is derived from an EMBL/GenBank/DDBJ whole genome shotgun (WGS) entry which is preliminary data.</text>
</comment>
<feature type="transmembrane region" description="Helical" evidence="1">
    <location>
        <begin position="53"/>
        <end position="71"/>
    </location>
</feature>
<keyword evidence="1" id="KW-0812">Transmembrane</keyword>
<dbReference type="PATRIC" id="fig|1348973.3.peg.637"/>
<keyword evidence="1" id="KW-0472">Membrane</keyword>
<reference evidence="2 3" key="1">
    <citation type="submission" date="2014-04" db="EMBL/GenBank/DDBJ databases">
        <title>Draft genome sequence of Bacillus azotoformans MEV2011, a (co-) denitrifying strain unable to grow in the presence of oxygen.</title>
        <authorList>
            <person name="Nielsen M."/>
            <person name="Schreiber L."/>
            <person name="Finster K."/>
            <person name="Schramm A."/>
        </authorList>
    </citation>
    <scope>NUCLEOTIDE SEQUENCE [LARGE SCALE GENOMIC DNA]</scope>
    <source>
        <strain evidence="2 3">MEV2011</strain>
    </source>
</reference>
<keyword evidence="1" id="KW-1133">Transmembrane helix</keyword>
<dbReference type="RefSeq" id="WP_035193278.1">
    <property type="nucleotide sequence ID" value="NZ_JJRY01000002.1"/>
</dbReference>
<evidence type="ECO:0000256" key="1">
    <source>
        <dbReference type="SAM" id="Phobius"/>
    </source>
</evidence>
<dbReference type="AlphaFoldDB" id="A0A072NS04"/>
<proteinExistence type="predicted"/>
<name>A0A072NS04_SCHAZ</name>
<sequence length="227" mass="26810">MKYTLYQYWNSAVFEKNLEVWAGCFENQIISEETVFLNVIIVNPYSNQNENSWVAYPTIFAALGFIKYIYLPTAIYGFFEKEVADAGRIIEENMENYLQYQLEASQSVSQELITELQALFPQVDKLFSCSKKECFDELKRIGKQLNKITPNERYAYFYFYLFFTPKEVGEFLVDSYISDEMLGIETLEEDLGVSKEEWIAITSHVYENEFMRRRFTDILTNRLVHSL</sequence>
<gene>
    <name evidence="2" type="ORF">M670_00669</name>
</gene>
<accession>A0A072NS04</accession>
<dbReference type="EMBL" id="JJRY01000002">
    <property type="protein sequence ID" value="KEF39648.1"/>
    <property type="molecule type" value="Genomic_DNA"/>
</dbReference>